<feature type="domain" description="BRCC36 C-terminal helical" evidence="2">
    <location>
        <begin position="323"/>
        <end position="406"/>
    </location>
</feature>
<feature type="compositionally biased region" description="Polar residues" evidence="1">
    <location>
        <begin position="439"/>
        <end position="455"/>
    </location>
</feature>
<dbReference type="InterPro" id="IPR040749">
    <property type="entry name" value="BRCC36_C"/>
</dbReference>
<dbReference type="PANTHER" id="PTHR10410">
    <property type="entry name" value="EUKARYOTIC TRANSLATION INITIATION FACTOR 3 -RELATED"/>
    <property type="match status" value="1"/>
</dbReference>
<dbReference type="AlphaFoldDB" id="A0A2K3P4P3"/>
<protein>
    <submittedName>
        <fullName evidence="3">Mov34/MPN/PAD-1 family protein</fullName>
    </submittedName>
</protein>
<feature type="region of interest" description="Disordered" evidence="1">
    <location>
        <begin position="217"/>
        <end position="238"/>
    </location>
</feature>
<organism evidence="3 4">
    <name type="scientific">Trifolium pratense</name>
    <name type="common">Red clover</name>
    <dbReference type="NCBI Taxonomy" id="57577"/>
    <lineage>
        <taxon>Eukaryota</taxon>
        <taxon>Viridiplantae</taxon>
        <taxon>Streptophyta</taxon>
        <taxon>Embryophyta</taxon>
        <taxon>Tracheophyta</taxon>
        <taxon>Spermatophyta</taxon>
        <taxon>Magnoliopsida</taxon>
        <taxon>eudicotyledons</taxon>
        <taxon>Gunneridae</taxon>
        <taxon>Pentapetalae</taxon>
        <taxon>rosids</taxon>
        <taxon>fabids</taxon>
        <taxon>Fabales</taxon>
        <taxon>Fabaceae</taxon>
        <taxon>Papilionoideae</taxon>
        <taxon>50 kb inversion clade</taxon>
        <taxon>NPAAA clade</taxon>
        <taxon>Hologalegina</taxon>
        <taxon>IRL clade</taxon>
        <taxon>Trifolieae</taxon>
        <taxon>Trifolium</taxon>
    </lineage>
</organism>
<name>A0A2K3P4P3_TRIPR</name>
<dbReference type="Gene3D" id="3.40.140.10">
    <property type="entry name" value="Cytidine Deaminase, domain 2"/>
    <property type="match status" value="2"/>
</dbReference>
<dbReference type="InterPro" id="IPR050242">
    <property type="entry name" value="JAMM_MPN+_peptidase_M67A"/>
</dbReference>
<feature type="compositionally biased region" description="Basic and acidic residues" evidence="1">
    <location>
        <begin position="217"/>
        <end position="228"/>
    </location>
</feature>
<dbReference type="Pfam" id="PF18110">
    <property type="entry name" value="BRCC36_C"/>
    <property type="match status" value="1"/>
</dbReference>
<sequence>MSLTSVKISEEVWLTCATHAFSTETEEIMGLLLGDIQHSKNGSVTALIWGASPQTRSDRRKDRVETNPEQLAAASALADISFFSSQNDCCNWKNNKGDWLVPFTSSYYCSAFACCASSGELGYNVLAFVKWMMLCDVRTQAMYQLLDSGFIGLIFSCYNEDANKVGRIQVIAFQSSDGKQNNMSRPIPLSPVNKSSIIHIDASPSSSENVSTRYGYFKEDSPEKDTGDSRSTGASKVGGRSSELGNFFANADASYLGGVKDGENYNLNNSDTTIVDDPMDMSESMQEAMHRSNLDMSGAEYVRKEIPLYVTPSMSLINLDTPLSSYTDLQHVLFEEERTAYNQAILQNTRDGKAHPLAFIHHTSTYQASLCKLIEYCLSPAINALQDRLRENEIRLAVLNEEAKSLQVEASTSRGSEASLGSPRQAASPRQVASPMHRGSSSPGQRNSQGSSESLGSKRVASPGSRSRRG</sequence>
<reference evidence="3 4" key="2">
    <citation type="journal article" date="2017" name="Front. Plant Sci.">
        <title>Gene Classification and Mining of Molecular Markers Useful in Red Clover (Trifolium pratense) Breeding.</title>
        <authorList>
            <person name="Istvanek J."/>
            <person name="Dluhosova J."/>
            <person name="Dluhos P."/>
            <person name="Patkova L."/>
            <person name="Nedelnik J."/>
            <person name="Repkova J."/>
        </authorList>
    </citation>
    <scope>NUCLEOTIDE SEQUENCE [LARGE SCALE GENOMIC DNA]</scope>
    <source>
        <strain evidence="4">cv. Tatra</strain>
        <tissue evidence="3">Young leaves</tissue>
    </source>
</reference>
<dbReference type="Proteomes" id="UP000236291">
    <property type="component" value="Unassembled WGS sequence"/>
</dbReference>
<feature type="region of interest" description="Disordered" evidence="1">
    <location>
        <begin position="405"/>
        <end position="470"/>
    </location>
</feature>
<dbReference type="STRING" id="57577.A0A2K3P4P3"/>
<accession>A0A2K3P4P3</accession>
<proteinExistence type="predicted"/>
<dbReference type="EMBL" id="ASHM01003695">
    <property type="protein sequence ID" value="PNY10262.1"/>
    <property type="molecule type" value="Genomic_DNA"/>
</dbReference>
<evidence type="ECO:0000259" key="2">
    <source>
        <dbReference type="Pfam" id="PF18110"/>
    </source>
</evidence>
<evidence type="ECO:0000313" key="3">
    <source>
        <dbReference type="EMBL" id="PNY10262.1"/>
    </source>
</evidence>
<gene>
    <name evidence="3" type="ORF">L195_g006833</name>
</gene>
<evidence type="ECO:0000256" key="1">
    <source>
        <dbReference type="SAM" id="MobiDB-lite"/>
    </source>
</evidence>
<reference evidence="3 4" key="1">
    <citation type="journal article" date="2014" name="Am. J. Bot.">
        <title>Genome assembly and annotation for red clover (Trifolium pratense; Fabaceae).</title>
        <authorList>
            <person name="Istvanek J."/>
            <person name="Jaros M."/>
            <person name="Krenek A."/>
            <person name="Repkova J."/>
        </authorList>
    </citation>
    <scope>NUCLEOTIDE SEQUENCE [LARGE SCALE GENOMIC DNA]</scope>
    <source>
        <strain evidence="4">cv. Tatra</strain>
        <tissue evidence="3">Young leaves</tissue>
    </source>
</reference>
<evidence type="ECO:0000313" key="4">
    <source>
        <dbReference type="Proteomes" id="UP000236291"/>
    </source>
</evidence>
<comment type="caution">
    <text evidence="3">The sequence shown here is derived from an EMBL/GenBank/DDBJ whole genome shotgun (WGS) entry which is preliminary data.</text>
</comment>